<evidence type="ECO:0000313" key="1">
    <source>
        <dbReference type="EMBL" id="KAK1429765.1"/>
    </source>
</evidence>
<dbReference type="AlphaFoldDB" id="A0AAD8NVG0"/>
<proteinExistence type="predicted"/>
<dbReference type="EMBL" id="JAUHHV010000003">
    <property type="protein sequence ID" value="KAK1429765.1"/>
    <property type="molecule type" value="Genomic_DNA"/>
</dbReference>
<sequence length="113" mass="13070">MSNIILFSIRSISFSSDLLLPFRSSSPSSNRLSDPFLSRQIFFFSSDPRLHHQIVILIFRSSNSFSCTLKAILTVYGFIDPHLVALLSKARRLLKWVQQTFDTLSVLFMDRQR</sequence>
<protein>
    <submittedName>
        <fullName evidence="1">Uncharacterized protein</fullName>
    </submittedName>
</protein>
<name>A0AAD8NVG0_TARER</name>
<dbReference type="Proteomes" id="UP001229421">
    <property type="component" value="Unassembled WGS sequence"/>
</dbReference>
<accession>A0AAD8NVG0</accession>
<comment type="caution">
    <text evidence="1">The sequence shown here is derived from an EMBL/GenBank/DDBJ whole genome shotgun (WGS) entry which is preliminary data.</text>
</comment>
<evidence type="ECO:0000313" key="2">
    <source>
        <dbReference type="Proteomes" id="UP001229421"/>
    </source>
</evidence>
<reference evidence="1" key="1">
    <citation type="journal article" date="2023" name="bioRxiv">
        <title>Improved chromosome-level genome assembly for marigold (Tagetes erecta).</title>
        <authorList>
            <person name="Jiang F."/>
            <person name="Yuan L."/>
            <person name="Wang S."/>
            <person name="Wang H."/>
            <person name="Xu D."/>
            <person name="Wang A."/>
            <person name="Fan W."/>
        </authorList>
    </citation>
    <scope>NUCLEOTIDE SEQUENCE</scope>
    <source>
        <strain evidence="1">WSJ</strain>
        <tissue evidence="1">Leaf</tissue>
    </source>
</reference>
<keyword evidence="2" id="KW-1185">Reference proteome</keyword>
<gene>
    <name evidence="1" type="ORF">QVD17_11983</name>
</gene>
<organism evidence="1 2">
    <name type="scientific">Tagetes erecta</name>
    <name type="common">African marigold</name>
    <dbReference type="NCBI Taxonomy" id="13708"/>
    <lineage>
        <taxon>Eukaryota</taxon>
        <taxon>Viridiplantae</taxon>
        <taxon>Streptophyta</taxon>
        <taxon>Embryophyta</taxon>
        <taxon>Tracheophyta</taxon>
        <taxon>Spermatophyta</taxon>
        <taxon>Magnoliopsida</taxon>
        <taxon>eudicotyledons</taxon>
        <taxon>Gunneridae</taxon>
        <taxon>Pentapetalae</taxon>
        <taxon>asterids</taxon>
        <taxon>campanulids</taxon>
        <taxon>Asterales</taxon>
        <taxon>Asteraceae</taxon>
        <taxon>Asteroideae</taxon>
        <taxon>Heliantheae alliance</taxon>
        <taxon>Tageteae</taxon>
        <taxon>Tagetes</taxon>
    </lineage>
</organism>